<keyword evidence="5" id="KW-0472">Membrane</keyword>
<feature type="compositionally biased region" description="Basic and acidic residues" evidence="4">
    <location>
        <begin position="421"/>
        <end position="433"/>
    </location>
</feature>
<dbReference type="EC" id="3.1.4.-" evidence="3"/>
<feature type="transmembrane region" description="Helical" evidence="5">
    <location>
        <begin position="132"/>
        <end position="154"/>
    </location>
</feature>
<evidence type="ECO:0000256" key="5">
    <source>
        <dbReference type="SAM" id="Phobius"/>
    </source>
</evidence>
<feature type="compositionally biased region" description="Low complexity" evidence="4">
    <location>
        <begin position="1981"/>
        <end position="1992"/>
    </location>
</feature>
<dbReference type="EMBL" id="NWUJ01000009">
    <property type="protein sequence ID" value="PFH33198.1"/>
    <property type="molecule type" value="Genomic_DNA"/>
</dbReference>
<comment type="similarity">
    <text evidence="3">Belongs to the cyclic nucleotide phosphodiesterase family.</text>
</comment>
<feature type="region of interest" description="Disordered" evidence="4">
    <location>
        <begin position="519"/>
        <end position="560"/>
    </location>
</feature>
<feature type="region of interest" description="Disordered" evidence="4">
    <location>
        <begin position="1689"/>
        <end position="1755"/>
    </location>
</feature>
<feature type="transmembrane region" description="Helical" evidence="5">
    <location>
        <begin position="29"/>
        <end position="51"/>
    </location>
</feature>
<keyword evidence="5" id="KW-1133">Transmembrane helix</keyword>
<feature type="region of interest" description="Disordered" evidence="4">
    <location>
        <begin position="1928"/>
        <end position="2135"/>
    </location>
</feature>
<dbReference type="InterPro" id="IPR003607">
    <property type="entry name" value="HD/PDEase_dom"/>
</dbReference>
<sequence>MLPVSMRFEDPRDEDKFAANIQHQLQRNIWWTVSIPVCSLLFEFAMTCVSTPDFSPRSRTPQLLYTVGTFTLVTVFGLLFVLSHISAFLPLLESCLCISGCLYSFLLPLLCDHYRVAALLGLSPQETWGRESFSDGPVLMALTALLFSVAIFIPVRDICLWPVCLVAVASFQTATLLTGGADGLRPSIINGLLLMLLAYLALVGRRALELQLRLQCEGMLKAQASVEALRTRLEVAASLPPPPAPPTALESVMNALDASLERMGSIRLAVSSNLHHIAPGLGSPPAFPSSLSAFVRARTKHTDEASGRGPPEECLCCLLPPSPAPACVCVFPQCLTRAALLWQAAGSSFLVAPPIASANPFSALAFTAGDLAAGSRERTASDETPRNEDWKSVKESPADTDSAQGFHGVLHFLLSPRRRSTREAANEQGTDRRKTLKRRSLGLGDEEARHRETDDGGEEADGARDEYGDALASLWGTWMSAEIDRVMADVQGIKRQLGNLGGLLKVDVNAILRASLPEDSPSISYASSPALSPASASASSASPEGARSSSPERPPLDDRQLPVSAAEAPQRLGLGPLASPPASIDAASAQARALFSLEAGGTSRFATGQPLPPQSVSVPAHVSRSRERGRKASSAAFRRFVGSEMIGTQGPSFQPSASSFVLPFEGAARYRATPHSTDVHLLADTYAALRAKNMHEVHRTERGLGEASAHSHPPPGENPAAARALALPRAQKTRAERTASEAGRKPEDKTLGEASPSEKGSSSSDKPGGARRPASPQERRERNRRDGKPSSSPEKLKSVGKRGRMHEEGLLKNKNDQETFALPSQHSRTEDSPRTPTLLGRGGPSPGPPPAASILHRGSSLHFPPSASPSLAETEGWGWHRRGNSLAEENANEATQLREANAPVYFYIGDEDEDGTGCSTRSLSSLASWKPQRPAFVSLADRLPADSGACLPCPPAFLEDAPEASEDATRRAREGARHRKASLPADAPSPSRAHQASSAWPEEEPGRVEATHDVRRVQTGRWEVGEQPTIETRDHKEGPEYPGGNGRLLERQISTACASYLPLHQLAAFFGATRFAALQHASYMSLPLSPFQQREGSLTLSLDQPAGSPVNGAAADSASTPREAACARTDTSRLRDVSAGGRATESPPRGGEGAAGESDRERRTGTEWRRPERRRECRGEEHASSLHEPAYNEASASDSAGSLRWPGYPATQTCERRLERLRQCIGVCWALDPVQLHACSGERALQTVGAELLCLSPSICAFFRLSSPFAREPSPALGSSAFLDGTSRLLRSSLPALSFLEALARGYHASASYHNSMHAADVAHMLRCLLRMPAPSKRLPQTGPRCPAPPCPAAASSAASGACGVARRGDSAFARRGRNGARARETGAGGDTRLPETAHQEVAPSAAASEGDGTLWGLLTPAQKAASVVAALAHDVGHPGTTNAFEMNRRSLLALTYNDNSVLEQFHSSVAFFLLHHHQLLLPVLPQPPPTLQTTPTCTPAPPRRGDAQGEPPADGPPPAPPRGEGAPDKSEAAGDVLDEDVPLADRIQEEEAYRAFRREVIELIVHTDMSKHFSLLALFKVKRQSGSLDVTTSEEDRSMLLKMLLKAADIGHAAKAFDLHFFLSCCLIEEFHRQGDEERRRGMAISPLCDRRQARRQIFSSQAGFLQVVCLDFFAELAQAAADLARDRAAQHEQQKTYPVSSPFPASASPLRDAPRSADDPPRRRRCGGPGGAPVDSEEGGKVPEGGQMPRQSLPSSFAALGLEPRVRRQARGGDASQLRRAGLLGLAASGSPGSVAPPPCPVFASEELPDERRKRRAPARSHPTCFLSEKESTKLRFPSASGPVALPPQSASAAAAVGFSSAPLRDAGAPPSAPTTGLCGNDRVGRHRPEPAETPAAAAGRARGGDPGLGEGVSAVGARRRAFSFGLLQPSALRRKSDSGGGAEKGGRTYMRSLSSFFRSPKPRKEGELGEERARQRRSQTLPSSLLSTPASRFAERWGEDDRGYRGRPREDEPEAQEEEGNKAENGQKSRQRRERSLPSGCSLTGGVDLDEDASATEAEGGGRRVQGQTSCEAAADLSDLRGTAFTQAETHPNSVNEARATRDGRRRGEDDEKQEISQGEGENDDEEDEERTCDWDLCNVCQRLSRRRGDPEAQPSVSPPPSLLQNCVEQIQLNKRTWEAMVEGPREPPCLLPTQALFGPHPLEGVGGLVRRHLGAASVPGELEKQNLSRWKSSGNQA</sequence>
<comment type="caution">
    <text evidence="7">The sequence shown here is derived from an EMBL/GenBank/DDBJ whole genome shotgun (WGS) entry which is preliminary data.</text>
</comment>
<evidence type="ECO:0000313" key="8">
    <source>
        <dbReference type="Proteomes" id="UP000224006"/>
    </source>
</evidence>
<feature type="compositionally biased region" description="Basic and acidic residues" evidence="4">
    <location>
        <begin position="375"/>
        <end position="397"/>
    </location>
</feature>
<feature type="region of interest" description="Disordered" evidence="4">
    <location>
        <begin position="375"/>
        <end position="403"/>
    </location>
</feature>
<protein>
    <recommendedName>
        <fullName evidence="3">Phosphodiesterase</fullName>
        <ecNumber evidence="3">3.1.4.-</ecNumber>
    </recommendedName>
</protein>
<feature type="compositionally biased region" description="Polar residues" evidence="4">
    <location>
        <begin position="2087"/>
        <end position="2099"/>
    </location>
</feature>
<dbReference type="InterPro" id="IPR002073">
    <property type="entry name" value="PDEase_catalytic_dom"/>
</dbReference>
<dbReference type="KEGG" id="bbes:BESB_083970"/>
<feature type="compositionally biased region" description="Basic and acidic residues" evidence="4">
    <location>
        <begin position="1004"/>
        <end position="1013"/>
    </location>
</feature>
<feature type="transmembrane region" description="Helical" evidence="5">
    <location>
        <begin position="160"/>
        <end position="181"/>
    </location>
</feature>
<evidence type="ECO:0000256" key="1">
    <source>
        <dbReference type="ARBA" id="ARBA00022723"/>
    </source>
</evidence>
<feature type="compositionally biased region" description="Basic and acidic residues" evidence="4">
    <location>
        <begin position="1714"/>
        <end position="1723"/>
    </location>
</feature>
<accession>A0A2A9M3Y3</accession>
<dbReference type="PROSITE" id="PS00126">
    <property type="entry name" value="PDEASE_I_1"/>
    <property type="match status" value="1"/>
</dbReference>
<comment type="cofactor">
    <cofactor evidence="3">
        <name>a divalent metal cation</name>
        <dbReference type="ChEBI" id="CHEBI:60240"/>
    </cofactor>
    <text evidence="3">Binds 2 divalent metal cations per subunit. Site 1 may preferentially bind zinc ions, while site 2 has a preference for magnesium and/or manganese ions.</text>
</comment>
<feature type="compositionally biased region" description="Basic and acidic residues" evidence="4">
    <location>
        <begin position="733"/>
        <end position="751"/>
    </location>
</feature>
<dbReference type="GO" id="GO:0007165">
    <property type="term" value="P:signal transduction"/>
    <property type="evidence" value="ECO:0007669"/>
    <property type="project" value="InterPro"/>
</dbReference>
<organism evidence="7 8">
    <name type="scientific">Besnoitia besnoiti</name>
    <name type="common">Apicomplexan protozoan</name>
    <dbReference type="NCBI Taxonomy" id="94643"/>
    <lineage>
        <taxon>Eukaryota</taxon>
        <taxon>Sar</taxon>
        <taxon>Alveolata</taxon>
        <taxon>Apicomplexa</taxon>
        <taxon>Conoidasida</taxon>
        <taxon>Coccidia</taxon>
        <taxon>Eucoccidiorida</taxon>
        <taxon>Eimeriorina</taxon>
        <taxon>Sarcocystidae</taxon>
        <taxon>Besnoitia</taxon>
    </lineage>
</organism>
<dbReference type="SUPFAM" id="SSF109604">
    <property type="entry name" value="HD-domain/PDEase-like"/>
    <property type="match status" value="1"/>
</dbReference>
<feature type="compositionally biased region" description="Basic and acidic residues" evidence="4">
    <location>
        <begin position="1157"/>
        <end position="1185"/>
    </location>
</feature>
<reference evidence="7 8" key="1">
    <citation type="submission" date="2017-09" db="EMBL/GenBank/DDBJ databases">
        <title>Genome sequencing of Besnoitia besnoiti strain Bb-Ger1.</title>
        <authorList>
            <person name="Schares G."/>
            <person name="Venepally P."/>
            <person name="Lorenzi H.A."/>
        </authorList>
    </citation>
    <scope>NUCLEOTIDE SEQUENCE [LARGE SCALE GENOMIC DNA]</scope>
    <source>
        <strain evidence="7 8">Bb-Ger1</strain>
    </source>
</reference>
<dbReference type="InterPro" id="IPR023174">
    <property type="entry name" value="PDEase_CS"/>
</dbReference>
<feature type="region of interest" description="Disordered" evidence="4">
    <location>
        <begin position="1791"/>
        <end position="1849"/>
    </location>
</feature>
<dbReference type="GeneID" id="40313323"/>
<evidence type="ECO:0000256" key="3">
    <source>
        <dbReference type="RuleBase" id="RU363067"/>
    </source>
</evidence>
<dbReference type="GO" id="GO:0046872">
    <property type="term" value="F:metal ion binding"/>
    <property type="evidence" value="ECO:0007669"/>
    <property type="project" value="UniProtKB-KW"/>
</dbReference>
<dbReference type="VEuPathDB" id="ToxoDB:BESB_083970"/>
<feature type="region of interest" description="Disordered" evidence="4">
    <location>
        <begin position="1101"/>
        <end position="1202"/>
    </location>
</feature>
<proteinExistence type="inferred from homology"/>
<feature type="compositionally biased region" description="Basic and acidic residues" evidence="4">
    <location>
        <begin position="777"/>
        <end position="788"/>
    </location>
</feature>
<feature type="compositionally biased region" description="Low complexity" evidence="4">
    <location>
        <begin position="719"/>
        <end position="730"/>
    </location>
</feature>
<dbReference type="STRING" id="94643.A0A2A9M3Y3"/>
<feature type="compositionally biased region" description="Acidic residues" evidence="4">
    <location>
        <begin position="2124"/>
        <end position="2134"/>
    </location>
</feature>
<feature type="region of interest" description="Disordered" evidence="4">
    <location>
        <begin position="605"/>
        <end position="635"/>
    </location>
</feature>
<dbReference type="RefSeq" id="XP_029217207.1">
    <property type="nucleotide sequence ID" value="XM_029366747.1"/>
</dbReference>
<dbReference type="Pfam" id="PF00233">
    <property type="entry name" value="PDEase_I"/>
    <property type="match status" value="2"/>
</dbReference>
<evidence type="ECO:0000259" key="6">
    <source>
        <dbReference type="PROSITE" id="PS51845"/>
    </source>
</evidence>
<feature type="compositionally biased region" description="Basic and acidic residues" evidence="4">
    <location>
        <begin position="1965"/>
        <end position="1976"/>
    </location>
</feature>
<feature type="compositionally biased region" description="Basic and acidic residues" evidence="4">
    <location>
        <begin position="2102"/>
        <end position="2113"/>
    </location>
</feature>
<dbReference type="PROSITE" id="PS51845">
    <property type="entry name" value="PDEASE_I_2"/>
    <property type="match status" value="1"/>
</dbReference>
<feature type="compositionally biased region" description="Basic and acidic residues" evidence="4">
    <location>
        <begin position="1996"/>
        <end position="2013"/>
    </location>
</feature>
<feature type="transmembrane region" description="Helical" evidence="5">
    <location>
        <begin position="91"/>
        <end position="111"/>
    </location>
</feature>
<feature type="region of interest" description="Disordered" evidence="4">
    <location>
        <begin position="959"/>
        <end position="1013"/>
    </location>
</feature>
<evidence type="ECO:0000256" key="4">
    <source>
        <dbReference type="SAM" id="MobiDB-lite"/>
    </source>
</evidence>
<dbReference type="Gene3D" id="1.10.1300.10">
    <property type="entry name" value="3'5'-cyclic nucleotide phosphodiesterase, catalytic domain"/>
    <property type="match status" value="1"/>
</dbReference>
<keyword evidence="8" id="KW-1185">Reference proteome</keyword>
<feature type="compositionally biased region" description="Low complexity" evidence="4">
    <location>
        <begin position="752"/>
        <end position="767"/>
    </location>
</feature>
<keyword evidence="5" id="KW-0812">Transmembrane</keyword>
<dbReference type="PANTHER" id="PTHR11347">
    <property type="entry name" value="CYCLIC NUCLEOTIDE PHOSPHODIESTERASE"/>
    <property type="match status" value="1"/>
</dbReference>
<evidence type="ECO:0000313" key="7">
    <source>
        <dbReference type="EMBL" id="PFH33198.1"/>
    </source>
</evidence>
<feature type="region of interest" description="Disordered" evidence="4">
    <location>
        <begin position="1374"/>
        <end position="1399"/>
    </location>
</feature>
<gene>
    <name evidence="7" type="ORF">BESB_083970</name>
</gene>
<feature type="domain" description="PDEase" evidence="6">
    <location>
        <begin position="1213"/>
        <end position="1703"/>
    </location>
</feature>
<dbReference type="OrthoDB" id="332043at2759"/>
<feature type="region of interest" description="Disordered" evidence="4">
    <location>
        <begin position="1486"/>
        <end position="1541"/>
    </location>
</feature>
<dbReference type="SMART" id="SM00471">
    <property type="entry name" value="HDc"/>
    <property type="match status" value="1"/>
</dbReference>
<dbReference type="Proteomes" id="UP000224006">
    <property type="component" value="Chromosome VIII"/>
</dbReference>
<feature type="transmembrane region" description="Helical" evidence="5">
    <location>
        <begin position="188"/>
        <end position="208"/>
    </location>
</feature>
<evidence type="ECO:0000256" key="2">
    <source>
        <dbReference type="ARBA" id="ARBA00022801"/>
    </source>
</evidence>
<feature type="region of interest" description="Disordered" evidence="4">
    <location>
        <begin position="419"/>
        <end position="464"/>
    </location>
</feature>
<dbReference type="GO" id="GO:0004114">
    <property type="term" value="F:3',5'-cyclic-nucleotide phosphodiesterase activity"/>
    <property type="evidence" value="ECO:0007669"/>
    <property type="project" value="InterPro"/>
</dbReference>
<feature type="compositionally biased region" description="Low complexity" evidence="4">
    <location>
        <begin position="1700"/>
        <end position="1713"/>
    </location>
</feature>
<dbReference type="InterPro" id="IPR036971">
    <property type="entry name" value="PDEase_catalytic_dom_sf"/>
</dbReference>
<feature type="region of interest" description="Disordered" evidence="4">
    <location>
        <begin position="1866"/>
        <end position="1915"/>
    </location>
</feature>
<feature type="compositionally biased region" description="Low complexity" evidence="4">
    <location>
        <begin position="520"/>
        <end position="551"/>
    </location>
</feature>
<feature type="transmembrane region" description="Helical" evidence="5">
    <location>
        <begin position="63"/>
        <end position="85"/>
    </location>
</feature>
<feature type="region of interest" description="Disordered" evidence="4">
    <location>
        <begin position="699"/>
        <end position="876"/>
    </location>
</feature>
<name>A0A2A9M3Y3_BESBE</name>
<keyword evidence="1 3" id="KW-0479">Metal-binding</keyword>
<feature type="compositionally biased region" description="Basic and acidic residues" evidence="4">
    <location>
        <begin position="805"/>
        <end position="817"/>
    </location>
</feature>
<keyword evidence="2 3" id="KW-0378">Hydrolase</keyword>